<keyword evidence="2" id="KW-0540">Nuclease</keyword>
<feature type="domain" description="HNH nuclease" evidence="1">
    <location>
        <begin position="91"/>
        <end position="140"/>
    </location>
</feature>
<gene>
    <name evidence="2" type="ORF">GCM10011594_28680</name>
</gene>
<evidence type="ECO:0000313" key="3">
    <source>
        <dbReference type="Proteomes" id="UP000655208"/>
    </source>
</evidence>
<dbReference type="CDD" id="cd00085">
    <property type="entry name" value="HNHc"/>
    <property type="match status" value="1"/>
</dbReference>
<dbReference type="Gene3D" id="1.10.30.50">
    <property type="match status" value="1"/>
</dbReference>
<organism evidence="2 3">
    <name type="scientific">Nakamurella endophytica</name>
    <dbReference type="NCBI Taxonomy" id="1748367"/>
    <lineage>
        <taxon>Bacteria</taxon>
        <taxon>Bacillati</taxon>
        <taxon>Actinomycetota</taxon>
        <taxon>Actinomycetes</taxon>
        <taxon>Nakamurellales</taxon>
        <taxon>Nakamurellaceae</taxon>
        <taxon>Nakamurella</taxon>
    </lineage>
</organism>
<keyword evidence="2" id="KW-0378">Hydrolase</keyword>
<keyword evidence="2" id="KW-0255">Endonuclease</keyword>
<dbReference type="PANTHER" id="PTHR33877:SF2">
    <property type="entry name" value="OS07G0170200 PROTEIN"/>
    <property type="match status" value="1"/>
</dbReference>
<dbReference type="PANTHER" id="PTHR33877">
    <property type="entry name" value="SLL1193 PROTEIN"/>
    <property type="match status" value="1"/>
</dbReference>
<proteinExistence type="predicted"/>
<accession>A0A917WI92</accession>
<reference evidence="2" key="2">
    <citation type="submission" date="2020-09" db="EMBL/GenBank/DDBJ databases">
        <authorList>
            <person name="Sun Q."/>
            <person name="Zhou Y."/>
        </authorList>
    </citation>
    <scope>NUCLEOTIDE SEQUENCE</scope>
    <source>
        <strain evidence="2">CGMCC 4.7308</strain>
    </source>
</reference>
<keyword evidence="3" id="KW-1185">Reference proteome</keyword>
<dbReference type="EMBL" id="BMNA01000005">
    <property type="protein sequence ID" value="GGM06931.1"/>
    <property type="molecule type" value="Genomic_DNA"/>
</dbReference>
<sequence length="187" mass="20009">MNQSSAGATPGPAGVPAGRRLRALLLNATHEPLAVLAARRALVLVLAGKAECILERDDGGSFHSPTVALVVPAVLRLHRYVRIPYSPAVAVSRAGILRRDHRRCAYCGTGADTIDHVVPRSRGGTHSWDNCVACCHRCNTRKADRLLSELGWQLRTVPGVPRRVGSAGLWFGEDADPAWGPWLASAA</sequence>
<dbReference type="InterPro" id="IPR029471">
    <property type="entry name" value="HNH_5"/>
</dbReference>
<dbReference type="RefSeq" id="WP_229674438.1">
    <property type="nucleotide sequence ID" value="NZ_BMNA01000005.1"/>
</dbReference>
<evidence type="ECO:0000259" key="1">
    <source>
        <dbReference type="SMART" id="SM00507"/>
    </source>
</evidence>
<dbReference type="SMART" id="SM00507">
    <property type="entry name" value="HNHc"/>
    <property type="match status" value="1"/>
</dbReference>
<dbReference type="AlphaFoldDB" id="A0A917WI92"/>
<dbReference type="InterPro" id="IPR052892">
    <property type="entry name" value="NA-targeting_endonuclease"/>
</dbReference>
<protein>
    <submittedName>
        <fullName evidence="2">HNH endonuclease</fullName>
    </submittedName>
</protein>
<comment type="caution">
    <text evidence="2">The sequence shown here is derived from an EMBL/GenBank/DDBJ whole genome shotgun (WGS) entry which is preliminary data.</text>
</comment>
<reference evidence="2" key="1">
    <citation type="journal article" date="2014" name="Int. J. Syst. Evol. Microbiol.">
        <title>Complete genome sequence of Corynebacterium casei LMG S-19264T (=DSM 44701T), isolated from a smear-ripened cheese.</title>
        <authorList>
            <consortium name="US DOE Joint Genome Institute (JGI-PGF)"/>
            <person name="Walter F."/>
            <person name="Albersmeier A."/>
            <person name="Kalinowski J."/>
            <person name="Ruckert C."/>
        </authorList>
    </citation>
    <scope>NUCLEOTIDE SEQUENCE</scope>
    <source>
        <strain evidence="2">CGMCC 4.7308</strain>
    </source>
</reference>
<dbReference type="Pfam" id="PF14279">
    <property type="entry name" value="HNH_5"/>
    <property type="match status" value="1"/>
</dbReference>
<dbReference type="GO" id="GO:0004519">
    <property type="term" value="F:endonuclease activity"/>
    <property type="evidence" value="ECO:0007669"/>
    <property type="project" value="UniProtKB-KW"/>
</dbReference>
<name>A0A917WI92_9ACTN</name>
<evidence type="ECO:0000313" key="2">
    <source>
        <dbReference type="EMBL" id="GGM06931.1"/>
    </source>
</evidence>
<dbReference type="InterPro" id="IPR003615">
    <property type="entry name" value="HNH_nuc"/>
</dbReference>
<dbReference type="Proteomes" id="UP000655208">
    <property type="component" value="Unassembled WGS sequence"/>
</dbReference>